<comment type="caution">
    <text evidence="2">The sequence shown here is derived from an EMBL/GenBank/DDBJ whole genome shotgun (WGS) entry which is preliminary data.</text>
</comment>
<sequence length="166" mass="20272">MKYNKILILIWFLLLIAVIFFVICFPWKQNFWKCEDWTYLRYWNPSLKPDITCSQADFSFSWNVDRIDWNFLYIIQNWETQKINIWSWTSLIWLNGENIQTDSLKKTFEIKVSWKNIENIKIAENITLLKEKNIILYSPIENEEIPSPVNLKWEARVFENSFAYRI</sequence>
<evidence type="ECO:0000256" key="1">
    <source>
        <dbReference type="SAM" id="Phobius"/>
    </source>
</evidence>
<reference evidence="2" key="1">
    <citation type="journal article" date="2012" name="Science">
        <title>Fermentation, hydrogen, and sulfur metabolism in multiple uncultivated bacterial phyla.</title>
        <authorList>
            <person name="Wrighton K.C."/>
            <person name="Thomas B.C."/>
            <person name="Sharon I."/>
            <person name="Miller C.S."/>
            <person name="Castelle C.J."/>
            <person name="VerBerkmoes N.C."/>
            <person name="Wilkins M.J."/>
            <person name="Hettich R.L."/>
            <person name="Lipton M.S."/>
            <person name="Williams K.H."/>
            <person name="Long P.E."/>
            <person name="Banfield J.F."/>
        </authorList>
    </citation>
    <scope>NUCLEOTIDE SEQUENCE [LARGE SCALE GENOMIC DNA]</scope>
</reference>
<keyword evidence="1" id="KW-0812">Transmembrane</keyword>
<feature type="non-terminal residue" evidence="2">
    <location>
        <position position="166"/>
    </location>
</feature>
<name>K2GA65_9BACT</name>
<feature type="transmembrane region" description="Helical" evidence="1">
    <location>
        <begin position="6"/>
        <end position="27"/>
    </location>
</feature>
<dbReference type="EMBL" id="AMFJ01000594">
    <property type="protein sequence ID" value="EKE27039.1"/>
    <property type="molecule type" value="Genomic_DNA"/>
</dbReference>
<protein>
    <submittedName>
        <fullName evidence="2">Uncharacterized protein</fullName>
    </submittedName>
</protein>
<organism evidence="2">
    <name type="scientific">uncultured bacterium</name>
    <name type="common">gcode 4</name>
    <dbReference type="NCBI Taxonomy" id="1234023"/>
    <lineage>
        <taxon>Bacteria</taxon>
        <taxon>environmental samples</taxon>
    </lineage>
</organism>
<proteinExistence type="predicted"/>
<keyword evidence="1" id="KW-1133">Transmembrane helix</keyword>
<evidence type="ECO:0000313" key="2">
    <source>
        <dbReference type="EMBL" id="EKE27039.1"/>
    </source>
</evidence>
<accession>K2GA65</accession>
<gene>
    <name evidence="2" type="ORF">ACD_4C00078G0001</name>
</gene>
<dbReference type="AlphaFoldDB" id="K2GA65"/>
<keyword evidence="1" id="KW-0472">Membrane</keyword>